<dbReference type="EMBL" id="CAKAEH010001571">
    <property type="protein sequence ID" value="CAG9537684.1"/>
    <property type="molecule type" value="Genomic_DNA"/>
</dbReference>
<protein>
    <recommendedName>
        <fullName evidence="1">BTB domain-containing protein</fullName>
    </recommendedName>
</protein>
<dbReference type="InterPro" id="IPR000210">
    <property type="entry name" value="BTB/POZ_dom"/>
</dbReference>
<dbReference type="OrthoDB" id="5813706at2759"/>
<sequence>MTTVTKSVYDDFSALTPLRSARVIVEGRPVYVNPGWLAEFSNFFSTMFSGKNAGEDLTLSVEVSYEHFIELLRVVCYCPTRKPITS</sequence>
<evidence type="ECO:0000313" key="3">
    <source>
        <dbReference type="Proteomes" id="UP000746747"/>
    </source>
</evidence>
<name>A0A8J2M817_9BILA</name>
<evidence type="ECO:0000313" key="2">
    <source>
        <dbReference type="EMBL" id="CAG9537684.1"/>
    </source>
</evidence>
<dbReference type="PROSITE" id="PS50097">
    <property type="entry name" value="BTB"/>
    <property type="match status" value="1"/>
</dbReference>
<organism evidence="2 3">
    <name type="scientific">Cercopithifilaria johnstoni</name>
    <dbReference type="NCBI Taxonomy" id="2874296"/>
    <lineage>
        <taxon>Eukaryota</taxon>
        <taxon>Metazoa</taxon>
        <taxon>Ecdysozoa</taxon>
        <taxon>Nematoda</taxon>
        <taxon>Chromadorea</taxon>
        <taxon>Rhabditida</taxon>
        <taxon>Spirurina</taxon>
        <taxon>Spiruromorpha</taxon>
        <taxon>Filarioidea</taxon>
        <taxon>Onchocercidae</taxon>
        <taxon>Cercopithifilaria</taxon>
    </lineage>
</organism>
<gene>
    <name evidence="2" type="ORF">CJOHNSTONI_LOCUS7466</name>
</gene>
<dbReference type="Pfam" id="PF00651">
    <property type="entry name" value="BTB"/>
    <property type="match status" value="1"/>
</dbReference>
<keyword evidence="3" id="KW-1185">Reference proteome</keyword>
<proteinExistence type="predicted"/>
<dbReference type="AlphaFoldDB" id="A0A8J2M817"/>
<feature type="domain" description="BTB" evidence="1">
    <location>
        <begin position="19"/>
        <end position="75"/>
    </location>
</feature>
<reference evidence="2" key="1">
    <citation type="submission" date="2021-09" db="EMBL/GenBank/DDBJ databases">
        <authorList>
            <consortium name="Pathogen Informatics"/>
        </authorList>
    </citation>
    <scope>NUCLEOTIDE SEQUENCE</scope>
</reference>
<evidence type="ECO:0000259" key="1">
    <source>
        <dbReference type="PROSITE" id="PS50097"/>
    </source>
</evidence>
<dbReference type="Proteomes" id="UP000746747">
    <property type="component" value="Unassembled WGS sequence"/>
</dbReference>
<comment type="caution">
    <text evidence="2">The sequence shown here is derived from an EMBL/GenBank/DDBJ whole genome shotgun (WGS) entry which is preliminary data.</text>
</comment>
<accession>A0A8J2M817</accession>